<feature type="region of interest" description="Disordered" evidence="1">
    <location>
        <begin position="17"/>
        <end position="43"/>
    </location>
</feature>
<name>M4Z1K5_9BRAD</name>
<feature type="compositionally biased region" description="Basic and acidic residues" evidence="1">
    <location>
        <begin position="31"/>
        <end position="43"/>
    </location>
</feature>
<organism evidence="2 3">
    <name type="scientific">Bradyrhizobium oligotrophicum S58</name>
    <dbReference type="NCBI Taxonomy" id="1245469"/>
    <lineage>
        <taxon>Bacteria</taxon>
        <taxon>Pseudomonadati</taxon>
        <taxon>Pseudomonadota</taxon>
        <taxon>Alphaproteobacteria</taxon>
        <taxon>Hyphomicrobiales</taxon>
        <taxon>Nitrobacteraceae</taxon>
        <taxon>Bradyrhizobium</taxon>
    </lineage>
</organism>
<dbReference type="EMBL" id="AP012603">
    <property type="protein sequence ID" value="BAM86839.1"/>
    <property type="molecule type" value="Genomic_DNA"/>
</dbReference>
<sequence>MSCVSDDGIELWQKSLKSSTREVTSSAEATQIERRPVSTEDARPPRSVFALNWPDDRDTLPLIAPEKSDYELVMEQTMSPPGREVIRTVRRHGPWEFTEETTGKLRTIHVIHDFGQVRSTYETDDSGARQSLWIDIRVRTPAEQERIDAHFWAALPRPLIPDRTDTVLGENCRWFDLMPAMAGGRTSSCLTKDGIALKERHFCDNSLTSEWTAIHITRHPITIDEIKPPAELLSPQIWAIE</sequence>
<protein>
    <submittedName>
        <fullName evidence="2">Uncharacterized protein</fullName>
    </submittedName>
</protein>
<reference evidence="2 3" key="1">
    <citation type="journal article" date="2013" name="Appl. Environ. Microbiol.">
        <title>Genome analysis suggests that the soil oligotrophic bacterium Agromonas oligotrophica (Bradyrhizobium oligotrophicum) is a nitrogen-fixing symbiont of Aeschynomene indica.</title>
        <authorList>
            <person name="Okubo T."/>
            <person name="Fukushima S."/>
            <person name="Itakura M."/>
            <person name="Oshima K."/>
            <person name="Longtonglang A."/>
            <person name="Teaumroong N."/>
            <person name="Mitsui H."/>
            <person name="Hattori M."/>
            <person name="Hattori R."/>
            <person name="Hattori T."/>
            <person name="Minamisawa K."/>
        </authorList>
    </citation>
    <scope>NUCLEOTIDE SEQUENCE [LARGE SCALE GENOMIC DNA]</scope>
    <source>
        <strain evidence="2 3">S58</strain>
    </source>
</reference>
<proteinExistence type="predicted"/>
<evidence type="ECO:0000256" key="1">
    <source>
        <dbReference type="SAM" id="MobiDB-lite"/>
    </source>
</evidence>
<evidence type="ECO:0000313" key="2">
    <source>
        <dbReference type="EMBL" id="BAM86839.1"/>
    </source>
</evidence>
<dbReference type="AlphaFoldDB" id="M4Z1K5"/>
<feature type="compositionally biased region" description="Polar residues" evidence="1">
    <location>
        <begin position="17"/>
        <end position="29"/>
    </location>
</feature>
<evidence type="ECO:0000313" key="3">
    <source>
        <dbReference type="Proteomes" id="UP000011841"/>
    </source>
</evidence>
<keyword evidence="3" id="KW-1185">Reference proteome</keyword>
<dbReference type="HOGENOM" id="CLU_1150134_0_0_5"/>
<dbReference type="KEGG" id="aol:S58_08280"/>
<accession>M4Z1K5</accession>
<dbReference type="PATRIC" id="fig|1245469.3.peg.845"/>
<gene>
    <name evidence="2" type="ORF">S58_08280</name>
</gene>
<dbReference type="Proteomes" id="UP000011841">
    <property type="component" value="Chromosome"/>
</dbReference>